<gene>
    <name evidence="2" type="ORF">CMASS_06060</name>
</gene>
<organism evidence="2 3">
    <name type="scientific">Corynebacterium massiliense DSM 45435</name>
    <dbReference type="NCBI Taxonomy" id="1121364"/>
    <lineage>
        <taxon>Bacteria</taxon>
        <taxon>Bacillati</taxon>
        <taxon>Actinomycetota</taxon>
        <taxon>Actinomycetes</taxon>
        <taxon>Mycobacteriales</taxon>
        <taxon>Corynebacteriaceae</taxon>
        <taxon>Corynebacterium</taxon>
    </lineage>
</organism>
<evidence type="ECO:0000313" key="3">
    <source>
        <dbReference type="Proteomes" id="UP001220064"/>
    </source>
</evidence>
<feature type="region of interest" description="Disordered" evidence="1">
    <location>
        <begin position="1"/>
        <end position="90"/>
    </location>
</feature>
<feature type="compositionally biased region" description="Low complexity" evidence="1">
    <location>
        <begin position="25"/>
        <end position="62"/>
    </location>
</feature>
<feature type="compositionally biased region" description="Basic and acidic residues" evidence="1">
    <location>
        <begin position="285"/>
        <end position="303"/>
    </location>
</feature>
<dbReference type="Pfam" id="PF12502">
    <property type="entry name" value="DUF3710"/>
    <property type="match status" value="1"/>
</dbReference>
<evidence type="ECO:0000256" key="1">
    <source>
        <dbReference type="SAM" id="MobiDB-lite"/>
    </source>
</evidence>
<sequence length="320" mass="33913">MGIWPFGKNKKDNADTEDSQQNAGEPTAAEPDSASAASDNAAATGNAAAPAADVSDTTADAVAAHDETDATAPQVVSKPHDSVDGAAGPFDGDSVDIDSFDFSDFSVGVLDLSSMKINLPEDSQVQVEMGEQGPKMLHIVTRFGRITPVAFAAPRSQSQWSEAGQELIEGMSNDGLTTRLEDGPWGSEVVGENDNGQIRIIGIDGPRWMLRFTMAAPKGREDKLAQLAREVAARTFVYRGNDPVLAGNALQVVMPPQLVSQLQDAMRQRKEQAKNPQPANTAEAGKPRTEAEEEARQHLRDLGGSDSTSANGEAETGKEN</sequence>
<feature type="region of interest" description="Disordered" evidence="1">
    <location>
        <begin position="266"/>
        <end position="320"/>
    </location>
</feature>
<evidence type="ECO:0000313" key="2">
    <source>
        <dbReference type="EMBL" id="WCZ32646.1"/>
    </source>
</evidence>
<dbReference type="InterPro" id="IPR022183">
    <property type="entry name" value="DUF3710"/>
</dbReference>
<reference evidence="2 3" key="1">
    <citation type="submission" date="2020-10" db="EMBL/GenBank/DDBJ databases">
        <title>Complete genome sequence of Corynebacterium massiliense DSM 45435, type strain of Corynebacterium massiliense.</title>
        <authorList>
            <person name="Busche T."/>
            <person name="Kalinowski J."/>
            <person name="Ruckert C."/>
        </authorList>
    </citation>
    <scope>NUCLEOTIDE SEQUENCE [LARGE SCALE GENOMIC DNA]</scope>
    <source>
        <strain evidence="2 3">DSM 45435</strain>
    </source>
</reference>
<dbReference type="RefSeq" id="WP_022862120.1">
    <property type="nucleotide sequence ID" value="NZ_ATVG01000001.1"/>
</dbReference>
<keyword evidence="3" id="KW-1185">Reference proteome</keyword>
<evidence type="ECO:0008006" key="4">
    <source>
        <dbReference type="Google" id="ProtNLM"/>
    </source>
</evidence>
<proteinExistence type="predicted"/>
<dbReference type="EMBL" id="CP063189">
    <property type="protein sequence ID" value="WCZ32646.1"/>
    <property type="molecule type" value="Genomic_DNA"/>
</dbReference>
<dbReference type="Proteomes" id="UP001220064">
    <property type="component" value="Chromosome"/>
</dbReference>
<accession>A0ABY7U7G1</accession>
<protein>
    <recommendedName>
        <fullName evidence="4">DUF3710 domain-containing protein</fullName>
    </recommendedName>
</protein>
<name>A0ABY7U7G1_9CORY</name>